<dbReference type="Proteomes" id="UP000664203">
    <property type="component" value="Unassembled WGS sequence"/>
</dbReference>
<accession>A0A8H3PHP3</accession>
<name>A0A8H3PHP3_9LECA</name>
<organism evidence="2 3">
    <name type="scientific">Alectoria fallacina</name>
    <dbReference type="NCBI Taxonomy" id="1903189"/>
    <lineage>
        <taxon>Eukaryota</taxon>
        <taxon>Fungi</taxon>
        <taxon>Dikarya</taxon>
        <taxon>Ascomycota</taxon>
        <taxon>Pezizomycotina</taxon>
        <taxon>Lecanoromycetes</taxon>
        <taxon>OSLEUM clade</taxon>
        <taxon>Lecanoromycetidae</taxon>
        <taxon>Lecanorales</taxon>
        <taxon>Lecanorineae</taxon>
        <taxon>Parmeliaceae</taxon>
        <taxon>Alectoria</taxon>
    </lineage>
</organism>
<feature type="region of interest" description="Disordered" evidence="1">
    <location>
        <begin position="1"/>
        <end position="179"/>
    </location>
</feature>
<proteinExistence type="predicted"/>
<feature type="compositionally biased region" description="Low complexity" evidence="1">
    <location>
        <begin position="96"/>
        <end position="106"/>
    </location>
</feature>
<comment type="caution">
    <text evidence="2">The sequence shown here is derived from an EMBL/GenBank/DDBJ whole genome shotgun (WGS) entry which is preliminary data.</text>
</comment>
<evidence type="ECO:0000313" key="3">
    <source>
        <dbReference type="Proteomes" id="UP000664203"/>
    </source>
</evidence>
<feature type="compositionally biased region" description="Polar residues" evidence="1">
    <location>
        <begin position="12"/>
        <end position="33"/>
    </location>
</feature>
<feature type="compositionally biased region" description="Basic and acidic residues" evidence="1">
    <location>
        <begin position="128"/>
        <end position="179"/>
    </location>
</feature>
<dbReference type="EMBL" id="CAJPDR010000630">
    <property type="protein sequence ID" value="CAF9940953.1"/>
    <property type="molecule type" value="Genomic_DNA"/>
</dbReference>
<reference evidence="2" key="1">
    <citation type="submission" date="2021-03" db="EMBL/GenBank/DDBJ databases">
        <authorList>
            <person name="Tagirdzhanova G."/>
        </authorList>
    </citation>
    <scope>NUCLEOTIDE SEQUENCE</scope>
</reference>
<protein>
    <submittedName>
        <fullName evidence="2">Uncharacterized protein</fullName>
    </submittedName>
</protein>
<evidence type="ECO:0000256" key="1">
    <source>
        <dbReference type="SAM" id="MobiDB-lite"/>
    </source>
</evidence>
<gene>
    <name evidence="2" type="ORF">ALECFALPRED_008946</name>
</gene>
<keyword evidence="3" id="KW-1185">Reference proteome</keyword>
<sequence length="179" mass="18778">MARLRFTPISRPITTIRSSPRTLLSPAYAQQQRLYAGSSYGGGEGDPKGENPSDQGSNPSADLEHPGPPPPSVGQGTGGGPTKSGAEGHNTQQNDSSSSSGQVSTSGGSGGASRGKGDGPQPKIHKPSAPEEHTHSDEVRAHNEEMEKRQDRPNERSVDETDKVDKEYWSGHGGADRSP</sequence>
<dbReference type="AlphaFoldDB" id="A0A8H3PHP3"/>
<dbReference type="OrthoDB" id="5334244at2759"/>
<evidence type="ECO:0000313" key="2">
    <source>
        <dbReference type="EMBL" id="CAF9940953.1"/>
    </source>
</evidence>